<dbReference type="GO" id="GO:0015385">
    <property type="term" value="F:sodium:proton antiporter activity"/>
    <property type="evidence" value="ECO:0007669"/>
    <property type="project" value="TreeGrafter"/>
</dbReference>
<comment type="caution">
    <text evidence="9">The sequence shown here is derived from an EMBL/GenBank/DDBJ whole genome shotgun (WGS) entry which is preliminary data.</text>
</comment>
<dbReference type="Proteomes" id="UP000245765">
    <property type="component" value="Unassembled WGS sequence"/>
</dbReference>
<evidence type="ECO:0000313" key="10">
    <source>
        <dbReference type="Proteomes" id="UP000245765"/>
    </source>
</evidence>
<reference evidence="10" key="1">
    <citation type="submission" date="2018-05" db="EMBL/GenBank/DDBJ databases">
        <authorList>
            <person name="Du Z."/>
            <person name="Wang X."/>
        </authorList>
    </citation>
    <scope>NUCLEOTIDE SEQUENCE [LARGE SCALE GENOMIC DNA]</scope>
    <source>
        <strain evidence="10">CQN31</strain>
    </source>
</reference>
<dbReference type="AlphaFoldDB" id="A0A317F9G8"/>
<dbReference type="InterPro" id="IPR007208">
    <property type="entry name" value="MrpF/PhaF-like"/>
</dbReference>
<feature type="transmembrane region" description="Helical" evidence="8">
    <location>
        <begin position="36"/>
        <end position="54"/>
    </location>
</feature>
<organism evidence="9 10">
    <name type="scientific">Falsiroseomonas bella</name>
    <dbReference type="NCBI Taxonomy" id="2184016"/>
    <lineage>
        <taxon>Bacteria</taxon>
        <taxon>Pseudomonadati</taxon>
        <taxon>Pseudomonadota</taxon>
        <taxon>Alphaproteobacteria</taxon>
        <taxon>Acetobacterales</taxon>
        <taxon>Roseomonadaceae</taxon>
        <taxon>Falsiroseomonas</taxon>
    </lineage>
</organism>
<dbReference type="Pfam" id="PF04066">
    <property type="entry name" value="MrpF_PhaF"/>
    <property type="match status" value="1"/>
</dbReference>
<evidence type="ECO:0000256" key="2">
    <source>
        <dbReference type="ARBA" id="ARBA00009212"/>
    </source>
</evidence>
<keyword evidence="6 8" id="KW-1133">Transmembrane helix</keyword>
<keyword evidence="3" id="KW-0813">Transport</keyword>
<evidence type="ECO:0000256" key="5">
    <source>
        <dbReference type="ARBA" id="ARBA00022692"/>
    </source>
</evidence>
<dbReference type="OrthoDB" id="7877056at2"/>
<dbReference type="GO" id="GO:0005886">
    <property type="term" value="C:plasma membrane"/>
    <property type="evidence" value="ECO:0007669"/>
    <property type="project" value="UniProtKB-SubCell"/>
</dbReference>
<keyword evidence="10" id="KW-1185">Reference proteome</keyword>
<accession>A0A317F9G8</accession>
<dbReference type="RefSeq" id="WP_109871762.1">
    <property type="nucleotide sequence ID" value="NZ_QGNA01000004.1"/>
</dbReference>
<feature type="transmembrane region" description="Helical" evidence="8">
    <location>
        <begin position="6"/>
        <end position="24"/>
    </location>
</feature>
<name>A0A317F9G8_9PROT</name>
<comment type="subcellular location">
    <subcellularLocation>
        <location evidence="1">Cell membrane</location>
        <topology evidence="1">Multi-pass membrane protein</topology>
    </subcellularLocation>
</comment>
<keyword evidence="5 8" id="KW-0812">Transmembrane</keyword>
<evidence type="ECO:0000256" key="8">
    <source>
        <dbReference type="SAM" id="Phobius"/>
    </source>
</evidence>
<evidence type="ECO:0000313" key="9">
    <source>
        <dbReference type="EMBL" id="PWS35395.1"/>
    </source>
</evidence>
<dbReference type="EMBL" id="QGNA01000004">
    <property type="protein sequence ID" value="PWS35395.1"/>
    <property type="molecule type" value="Genomic_DNA"/>
</dbReference>
<feature type="transmembrane region" description="Helical" evidence="8">
    <location>
        <begin position="60"/>
        <end position="84"/>
    </location>
</feature>
<dbReference type="PANTHER" id="PTHR34702:SF1">
    <property type="entry name" value="NA(+)_H(+) ANTIPORTER SUBUNIT F"/>
    <property type="match status" value="1"/>
</dbReference>
<proteinExistence type="inferred from homology"/>
<dbReference type="PANTHER" id="PTHR34702">
    <property type="entry name" value="NA(+)/H(+) ANTIPORTER SUBUNIT F1"/>
    <property type="match status" value="1"/>
</dbReference>
<sequence>MTEILLGAAFVVLLSVLAGLWRVLRGPRRADRLMAAQLLCTGGIAALLLVAGAYGDGAILDVALLLALLGAFTSVAFVMAARLVGPR</sequence>
<keyword evidence="7 8" id="KW-0472">Membrane</keyword>
<keyword evidence="4" id="KW-1003">Cell membrane</keyword>
<evidence type="ECO:0000256" key="4">
    <source>
        <dbReference type="ARBA" id="ARBA00022475"/>
    </source>
</evidence>
<gene>
    <name evidence="9" type="ORF">DFH01_17380</name>
</gene>
<protein>
    <submittedName>
        <fullName evidence="9">Multiple resistance and pH regulation protein F</fullName>
    </submittedName>
</protein>
<evidence type="ECO:0000256" key="1">
    <source>
        <dbReference type="ARBA" id="ARBA00004651"/>
    </source>
</evidence>
<evidence type="ECO:0000256" key="3">
    <source>
        <dbReference type="ARBA" id="ARBA00022448"/>
    </source>
</evidence>
<comment type="similarity">
    <text evidence="2">Belongs to the CPA3 antiporters (TC 2.A.63) subunit F family.</text>
</comment>
<evidence type="ECO:0000256" key="7">
    <source>
        <dbReference type="ARBA" id="ARBA00023136"/>
    </source>
</evidence>
<evidence type="ECO:0000256" key="6">
    <source>
        <dbReference type="ARBA" id="ARBA00022989"/>
    </source>
</evidence>